<dbReference type="SUPFAM" id="SSF53335">
    <property type="entry name" value="S-adenosyl-L-methionine-dependent methyltransferases"/>
    <property type="match status" value="1"/>
</dbReference>
<gene>
    <name evidence="2" type="ORF">ASTO00021_LOCUS13374</name>
</gene>
<feature type="region of interest" description="Disordered" evidence="1">
    <location>
        <begin position="1"/>
        <end position="24"/>
    </location>
</feature>
<evidence type="ECO:0000313" key="2">
    <source>
        <dbReference type="EMBL" id="CAE0443280.1"/>
    </source>
</evidence>
<accession>A0A7S3PLG4</accession>
<dbReference type="Gene3D" id="3.40.50.150">
    <property type="entry name" value="Vaccinia Virus protein VP39"/>
    <property type="match status" value="1"/>
</dbReference>
<evidence type="ECO:0000256" key="1">
    <source>
        <dbReference type="SAM" id="MobiDB-lite"/>
    </source>
</evidence>
<reference evidence="2" key="1">
    <citation type="submission" date="2021-01" db="EMBL/GenBank/DDBJ databases">
        <authorList>
            <person name="Corre E."/>
            <person name="Pelletier E."/>
            <person name="Niang G."/>
            <person name="Scheremetjew M."/>
            <person name="Finn R."/>
            <person name="Kale V."/>
            <person name="Holt S."/>
            <person name="Cochrane G."/>
            <person name="Meng A."/>
            <person name="Brown T."/>
            <person name="Cohen L."/>
        </authorList>
    </citation>
    <scope>NUCLEOTIDE SEQUENCE</scope>
    <source>
        <strain evidence="2">GSBS06</strain>
    </source>
</reference>
<dbReference type="PANTHER" id="PTHR14614">
    <property type="entry name" value="HEPATOCELLULAR CARCINOMA-ASSOCIATED ANTIGEN"/>
    <property type="match status" value="1"/>
</dbReference>
<dbReference type="EMBL" id="HBIN01017528">
    <property type="protein sequence ID" value="CAE0443280.1"/>
    <property type="molecule type" value="Transcribed_RNA"/>
</dbReference>
<proteinExistence type="predicted"/>
<protein>
    <recommendedName>
        <fullName evidence="3">Calmodulin-lysine N-methyltransferase</fullName>
    </recommendedName>
</protein>
<dbReference type="InterPro" id="IPR029063">
    <property type="entry name" value="SAM-dependent_MTases_sf"/>
</dbReference>
<organism evidence="2">
    <name type="scientific">Aplanochytrium stocchinoi</name>
    <dbReference type="NCBI Taxonomy" id="215587"/>
    <lineage>
        <taxon>Eukaryota</taxon>
        <taxon>Sar</taxon>
        <taxon>Stramenopiles</taxon>
        <taxon>Bigyra</taxon>
        <taxon>Labyrinthulomycetes</taxon>
        <taxon>Thraustochytrida</taxon>
        <taxon>Thraustochytriidae</taxon>
        <taxon>Aplanochytrium</taxon>
    </lineage>
</organism>
<feature type="compositionally biased region" description="Polar residues" evidence="1">
    <location>
        <begin position="1"/>
        <end position="23"/>
    </location>
</feature>
<name>A0A7S3PLG4_9STRA</name>
<dbReference type="Pfam" id="PF10294">
    <property type="entry name" value="Methyltransf_16"/>
    <property type="match status" value="1"/>
</dbReference>
<evidence type="ECO:0008006" key="3">
    <source>
        <dbReference type="Google" id="ProtNLM"/>
    </source>
</evidence>
<dbReference type="InterPro" id="IPR019410">
    <property type="entry name" value="Methyltransf_16"/>
</dbReference>
<sequence length="263" mass="29239">MTGSTSNQNAGTGTESTPSNLNNADGWKGQSMQYRCECEFCKTGKATTHNDPSHDQSLYQKLDLSPAQDPALLQLTVFGGTTKCARIISKFLEEGEGFGRAYFENKKVVEVGSGTGLVGIVLGIIGANVVLTDQAPVLELLQENIEHNLNDPKFDREVCGKFDVHELYWGSSKVPEIVQNADVIIGSDLIFAKENIPLLLTTFETLCSPEKNTELIFAHIDRFSWEKSFFDGMTRNGFRIELIHTDVDIKIFRFIRISLPINE</sequence>
<dbReference type="AlphaFoldDB" id="A0A7S3PLG4"/>